<reference evidence="17" key="1">
    <citation type="submission" date="2017-02" db="EMBL/GenBank/DDBJ databases">
        <authorList>
            <person name="Varghese N."/>
            <person name="Submissions S."/>
        </authorList>
    </citation>
    <scope>NUCLEOTIDE SEQUENCE [LARGE SCALE GENOMIC DNA]</scope>
    <source>
        <strain evidence="17">UM2</strain>
    </source>
</reference>
<dbReference type="SUPFAM" id="SSF56935">
    <property type="entry name" value="Porins"/>
    <property type="match status" value="1"/>
</dbReference>
<evidence type="ECO:0000256" key="7">
    <source>
        <dbReference type="ARBA" id="ARBA00023065"/>
    </source>
</evidence>
<evidence type="ECO:0000256" key="12">
    <source>
        <dbReference type="RuleBase" id="RU003357"/>
    </source>
</evidence>
<dbReference type="InterPro" id="IPR012910">
    <property type="entry name" value="Plug_dom"/>
</dbReference>
<keyword evidence="9 11" id="KW-0472">Membrane</keyword>
<comment type="similarity">
    <text evidence="11 12">Belongs to the TonB-dependent receptor family.</text>
</comment>
<dbReference type="InterPro" id="IPR000531">
    <property type="entry name" value="Beta-barrel_TonB"/>
</dbReference>
<evidence type="ECO:0000313" key="17">
    <source>
        <dbReference type="Proteomes" id="UP000189818"/>
    </source>
</evidence>
<dbReference type="EMBL" id="FUYM01000001">
    <property type="protein sequence ID" value="SKB29747.1"/>
    <property type="molecule type" value="Genomic_DNA"/>
</dbReference>
<dbReference type="Pfam" id="PF00593">
    <property type="entry name" value="TonB_dep_Rec_b-barrel"/>
    <property type="match status" value="1"/>
</dbReference>
<comment type="subcellular location">
    <subcellularLocation>
        <location evidence="1 11">Cell outer membrane</location>
        <topology evidence="1 11">Multi-pass membrane protein</topology>
    </subcellularLocation>
</comment>
<dbReference type="Pfam" id="PF07715">
    <property type="entry name" value="Plug"/>
    <property type="match status" value="1"/>
</dbReference>
<evidence type="ECO:0000256" key="3">
    <source>
        <dbReference type="ARBA" id="ARBA00022452"/>
    </source>
</evidence>
<dbReference type="OrthoDB" id="7510666at2"/>
<evidence type="ECO:0000256" key="9">
    <source>
        <dbReference type="ARBA" id="ARBA00023136"/>
    </source>
</evidence>
<dbReference type="PANTHER" id="PTHR32552">
    <property type="entry name" value="FERRICHROME IRON RECEPTOR-RELATED"/>
    <property type="match status" value="1"/>
</dbReference>
<keyword evidence="2 11" id="KW-0813">Transport</keyword>
<keyword evidence="7" id="KW-0406">Ion transport</keyword>
<evidence type="ECO:0000259" key="15">
    <source>
        <dbReference type="Pfam" id="PF07715"/>
    </source>
</evidence>
<dbReference type="GO" id="GO:0006826">
    <property type="term" value="P:iron ion transport"/>
    <property type="evidence" value="ECO:0007669"/>
    <property type="project" value="UniProtKB-KW"/>
</dbReference>
<name>A0A1T5A4T5_9SPHN</name>
<evidence type="ECO:0000313" key="16">
    <source>
        <dbReference type="EMBL" id="SKB29747.1"/>
    </source>
</evidence>
<keyword evidence="3 11" id="KW-1134">Transmembrane beta strand</keyword>
<feature type="domain" description="TonB-dependent receptor-like beta-barrel" evidence="14">
    <location>
        <begin position="322"/>
        <end position="756"/>
    </location>
</feature>
<keyword evidence="5 11" id="KW-0812">Transmembrane</keyword>
<evidence type="ECO:0000256" key="5">
    <source>
        <dbReference type="ARBA" id="ARBA00022692"/>
    </source>
</evidence>
<gene>
    <name evidence="16" type="ORF">SAMN06295920_101566</name>
</gene>
<accession>A0A1T5A4T5</accession>
<feature type="domain" description="TonB-dependent receptor plug" evidence="15">
    <location>
        <begin position="54"/>
        <end position="163"/>
    </location>
</feature>
<keyword evidence="17" id="KW-1185">Reference proteome</keyword>
<keyword evidence="8 12" id="KW-0798">TonB box</keyword>
<evidence type="ECO:0000256" key="13">
    <source>
        <dbReference type="SAM" id="SignalP"/>
    </source>
</evidence>
<dbReference type="RefSeq" id="WP_079646492.1">
    <property type="nucleotide sequence ID" value="NZ_FUYM01000001.1"/>
</dbReference>
<evidence type="ECO:0000256" key="6">
    <source>
        <dbReference type="ARBA" id="ARBA00023004"/>
    </source>
</evidence>
<feature type="signal peptide" evidence="13">
    <location>
        <begin position="1"/>
        <end position="24"/>
    </location>
</feature>
<feature type="chain" id="PRO_5012707582" evidence="13">
    <location>
        <begin position="25"/>
        <end position="795"/>
    </location>
</feature>
<evidence type="ECO:0000256" key="4">
    <source>
        <dbReference type="ARBA" id="ARBA00022496"/>
    </source>
</evidence>
<evidence type="ECO:0000256" key="2">
    <source>
        <dbReference type="ARBA" id="ARBA00022448"/>
    </source>
</evidence>
<dbReference type="PANTHER" id="PTHR32552:SF81">
    <property type="entry name" value="TONB-DEPENDENT OUTER MEMBRANE RECEPTOR"/>
    <property type="match status" value="1"/>
</dbReference>
<evidence type="ECO:0000256" key="1">
    <source>
        <dbReference type="ARBA" id="ARBA00004571"/>
    </source>
</evidence>
<dbReference type="Gene3D" id="2.40.170.20">
    <property type="entry name" value="TonB-dependent receptor, beta-barrel domain"/>
    <property type="match status" value="1"/>
</dbReference>
<keyword evidence="6" id="KW-0408">Iron</keyword>
<dbReference type="GO" id="GO:0009279">
    <property type="term" value="C:cell outer membrane"/>
    <property type="evidence" value="ECO:0007669"/>
    <property type="project" value="UniProtKB-SubCell"/>
</dbReference>
<evidence type="ECO:0000256" key="11">
    <source>
        <dbReference type="PROSITE-ProRule" id="PRU01360"/>
    </source>
</evidence>
<dbReference type="Proteomes" id="UP000189818">
    <property type="component" value="Unassembled WGS sequence"/>
</dbReference>
<protein>
    <submittedName>
        <fullName evidence="16">Iron complex outermembrane recepter protein</fullName>
    </submittedName>
</protein>
<proteinExistence type="inferred from homology"/>
<dbReference type="AlphaFoldDB" id="A0A1T5A4T5"/>
<keyword evidence="4" id="KW-0410">Iron transport</keyword>
<evidence type="ECO:0000256" key="10">
    <source>
        <dbReference type="ARBA" id="ARBA00023237"/>
    </source>
</evidence>
<dbReference type="STRING" id="439228.SAMN06295920_101566"/>
<sequence length="795" mass="86899">MRCRTIFLSGCAFALNALPSVGMAQTAVPPQAAEAADVDAGEIVVTARRREESIQDVPISVSALSGDQLRRQGVTDAQSLQYATPSLSVTSSQSQRNTVAFALRGQRTQETQLFTDPPVGTYFAEVVQPRPYGFGKTFFDLQSVQVLKGVQGTLFGRNMTGGAVLVEPAHPELGSFSGEVRGQYGNYDMKDLYGVVNIPVGDNFAIRVAGKTHKRDGWAREVTTGRDYDNQNFNTFRVSTLWKPIEGLETLTVGDWYKSKEHGTAAFITDLRLPSVISNYEGLRAAGAITANIPAQYAAARDMFYKKHFTLDMGAGEGGNLDVFGKPYENIKNWGITNKTTWELSDTITLKNIFGYRRLQRDQVQDYDGIPAFLITPYQYARSRNISEEFQIQGKAFDRKLDYIAGLYYFEEKGKDGSLANTLPELNIAGARQNPRTASATQFVTANPGVGYSRTAAAFLAGTFHATDQLSLSGGLRYNYDKRKITVSPSQPFRSNPAGGTGVCSFDIDAATAGTQTVPFDQCSFTNQKSFKEWTYDATIQYEPSANVTAYASFRHGFRAGGFSTRATSYVTLAPFLPEFVDEYEIGLKTNTRIGSSGRLTTSTALFRQDGSDVQKQRATFVNGNVFTIVDNTAKQRNTGGEFEATLSVPNFSLTGFYSYTKVKILRGGATSAIGPEIAQRGTPKNQAGFTATVSPPISEDIGQLNLIGNFTWRSKNYLDDFEVSALQPAFALVNLRAELNDIGGSRASLAFFVNNATNEVYRQGVLGLVAEGLGFSSSVYGEPRMYGVELGYKF</sequence>
<dbReference type="InterPro" id="IPR039426">
    <property type="entry name" value="TonB-dep_rcpt-like"/>
</dbReference>
<evidence type="ECO:0000256" key="8">
    <source>
        <dbReference type="ARBA" id="ARBA00023077"/>
    </source>
</evidence>
<dbReference type="InterPro" id="IPR036942">
    <property type="entry name" value="Beta-barrel_TonB_sf"/>
</dbReference>
<organism evidence="16 17">
    <name type="scientific">Rhizorhabdus histidinilytica</name>
    <dbReference type="NCBI Taxonomy" id="439228"/>
    <lineage>
        <taxon>Bacteria</taxon>
        <taxon>Pseudomonadati</taxon>
        <taxon>Pseudomonadota</taxon>
        <taxon>Alphaproteobacteria</taxon>
        <taxon>Sphingomonadales</taxon>
        <taxon>Sphingomonadaceae</taxon>
        <taxon>Rhizorhabdus</taxon>
    </lineage>
</organism>
<dbReference type="PROSITE" id="PS52016">
    <property type="entry name" value="TONB_DEPENDENT_REC_3"/>
    <property type="match status" value="1"/>
</dbReference>
<keyword evidence="10 11" id="KW-0998">Cell outer membrane</keyword>
<evidence type="ECO:0000259" key="14">
    <source>
        <dbReference type="Pfam" id="PF00593"/>
    </source>
</evidence>
<keyword evidence="13" id="KW-0732">Signal</keyword>